<dbReference type="SUPFAM" id="SSF103647">
    <property type="entry name" value="TSP type-3 repeat"/>
    <property type="match status" value="1"/>
</dbReference>
<feature type="chain" id="PRO_5041634643" description="Lipoprotein" evidence="3">
    <location>
        <begin position="18"/>
        <end position="68"/>
    </location>
</feature>
<evidence type="ECO:0000256" key="3">
    <source>
        <dbReference type="SAM" id="SignalP"/>
    </source>
</evidence>
<dbReference type="Gene3D" id="4.10.1080.10">
    <property type="entry name" value="TSP type-3 repeat"/>
    <property type="match status" value="1"/>
</dbReference>
<evidence type="ECO:0000256" key="1">
    <source>
        <dbReference type="ARBA" id="ARBA00022729"/>
    </source>
</evidence>
<name>A0AA91IDA2_VARPD</name>
<feature type="signal peptide" evidence="3">
    <location>
        <begin position="1"/>
        <end position="17"/>
    </location>
</feature>
<sequence length="68" mass="7500">MATKTLALILAASAVLAGCVTPVYDRPPPPRPQADRDRDGVPNRYDRDRDGDGVPNRYDRAPNNPNRN</sequence>
<feature type="region of interest" description="Disordered" evidence="2">
    <location>
        <begin position="21"/>
        <end position="68"/>
    </location>
</feature>
<evidence type="ECO:0008006" key="6">
    <source>
        <dbReference type="Google" id="ProtNLM"/>
    </source>
</evidence>
<keyword evidence="1 3" id="KW-0732">Signal</keyword>
<dbReference type="EMBL" id="LVHG01000002">
    <property type="protein sequence ID" value="OAK66973.1"/>
    <property type="molecule type" value="Genomic_DNA"/>
</dbReference>
<dbReference type="Proteomes" id="UP000077852">
    <property type="component" value="Unassembled WGS sequence"/>
</dbReference>
<accession>A0AA91IDA2</accession>
<protein>
    <recommendedName>
        <fullName evidence="6">Lipoprotein</fullName>
    </recommendedName>
</protein>
<organism evidence="4 5">
    <name type="scientific">Variovorax paradoxus</name>
    <dbReference type="NCBI Taxonomy" id="34073"/>
    <lineage>
        <taxon>Bacteria</taxon>
        <taxon>Pseudomonadati</taxon>
        <taxon>Pseudomonadota</taxon>
        <taxon>Betaproteobacteria</taxon>
        <taxon>Burkholderiales</taxon>
        <taxon>Comamonadaceae</taxon>
        <taxon>Variovorax</taxon>
    </lineage>
</organism>
<dbReference type="GO" id="GO:0005509">
    <property type="term" value="F:calcium ion binding"/>
    <property type="evidence" value="ECO:0007669"/>
    <property type="project" value="InterPro"/>
</dbReference>
<proteinExistence type="predicted"/>
<dbReference type="GO" id="GO:0007155">
    <property type="term" value="P:cell adhesion"/>
    <property type="evidence" value="ECO:0007669"/>
    <property type="project" value="InterPro"/>
</dbReference>
<evidence type="ECO:0000313" key="5">
    <source>
        <dbReference type="Proteomes" id="UP000077852"/>
    </source>
</evidence>
<dbReference type="Pfam" id="PF02412">
    <property type="entry name" value="TSP_3"/>
    <property type="match status" value="1"/>
</dbReference>
<reference evidence="4 5" key="1">
    <citation type="submission" date="2016-03" db="EMBL/GenBank/DDBJ databases">
        <title>Genome sequence of Variovorax paradoxus KB5.</title>
        <authorList>
            <person name="Jeong H."/>
            <person name="Hong C.E."/>
            <person name="Jo S.H."/>
            <person name="Park J.M."/>
        </authorList>
    </citation>
    <scope>NUCLEOTIDE SEQUENCE [LARGE SCALE GENOMIC DNA]</scope>
    <source>
        <strain evidence="4 5">KB5</strain>
    </source>
</reference>
<dbReference type="AlphaFoldDB" id="A0AA91IDA2"/>
<feature type="compositionally biased region" description="Basic and acidic residues" evidence="2">
    <location>
        <begin position="33"/>
        <end position="60"/>
    </location>
</feature>
<dbReference type="RefSeq" id="WP_081265816.1">
    <property type="nucleotide sequence ID" value="NZ_LVHG01000002.1"/>
</dbReference>
<dbReference type="InterPro" id="IPR028974">
    <property type="entry name" value="TSP_type-3_rpt"/>
</dbReference>
<evidence type="ECO:0000256" key="2">
    <source>
        <dbReference type="SAM" id="MobiDB-lite"/>
    </source>
</evidence>
<comment type="caution">
    <text evidence="4">The sequence shown here is derived from an EMBL/GenBank/DDBJ whole genome shotgun (WGS) entry which is preliminary data.</text>
</comment>
<evidence type="ECO:0000313" key="4">
    <source>
        <dbReference type="EMBL" id="OAK66973.1"/>
    </source>
</evidence>
<dbReference type="InterPro" id="IPR003367">
    <property type="entry name" value="Thrombospondin_3-like_rpt"/>
</dbReference>
<dbReference type="PROSITE" id="PS51257">
    <property type="entry name" value="PROKAR_LIPOPROTEIN"/>
    <property type="match status" value="1"/>
</dbReference>
<gene>
    <name evidence="4" type="ORF">A3K87_05390</name>
</gene>